<feature type="chain" id="PRO_5042786872" evidence="2">
    <location>
        <begin position="21"/>
        <end position="650"/>
    </location>
</feature>
<proteinExistence type="predicted"/>
<dbReference type="SUPFAM" id="SSF54106">
    <property type="entry name" value="LysM domain"/>
    <property type="match status" value="2"/>
</dbReference>
<dbReference type="PANTHER" id="PTHR33734">
    <property type="entry name" value="LYSM DOMAIN-CONTAINING GPI-ANCHORED PROTEIN 2"/>
    <property type="match status" value="1"/>
</dbReference>
<feature type="domain" description="LysM" evidence="3">
    <location>
        <begin position="606"/>
        <end position="650"/>
    </location>
</feature>
<dbReference type="EMBL" id="CP146598">
    <property type="protein sequence ID" value="WWY03386.1"/>
    <property type="molecule type" value="Genomic_DNA"/>
</dbReference>
<feature type="signal peptide" evidence="2">
    <location>
        <begin position="1"/>
        <end position="20"/>
    </location>
</feature>
<feature type="region of interest" description="Disordered" evidence="1">
    <location>
        <begin position="520"/>
        <end position="548"/>
    </location>
</feature>
<feature type="compositionally biased region" description="Polar residues" evidence="1">
    <location>
        <begin position="532"/>
        <end position="542"/>
    </location>
</feature>
<evidence type="ECO:0000256" key="2">
    <source>
        <dbReference type="SAM" id="SignalP"/>
    </source>
</evidence>
<dbReference type="GO" id="GO:0008932">
    <property type="term" value="F:lytic endotransglycosylase activity"/>
    <property type="evidence" value="ECO:0007669"/>
    <property type="project" value="TreeGrafter"/>
</dbReference>
<dbReference type="Gene3D" id="3.10.350.10">
    <property type="entry name" value="LysM domain"/>
    <property type="match status" value="2"/>
</dbReference>
<gene>
    <name evidence="4" type="ORF">ORY91_000353</name>
    <name evidence="5" type="ORF">V9W64_01135</name>
</gene>
<dbReference type="EMBL" id="JAPQFL010000001">
    <property type="protein sequence ID" value="MDD9326979.1"/>
    <property type="molecule type" value="Genomic_DNA"/>
</dbReference>
<reference evidence="5" key="2">
    <citation type="submission" date="2024-02" db="EMBL/GenBank/DDBJ databases">
        <title>Neisseria leonii sp. nov.</title>
        <authorList>
            <person name="Boutroux M."/>
            <person name="Favre-Rochex S."/>
            <person name="Gorgette O."/>
            <person name="Touak G."/>
            <person name="Muhle E."/>
            <person name="Chesneau O."/>
            <person name="Clermont D."/>
            <person name="Rahi P."/>
        </authorList>
    </citation>
    <scope>NUCLEOTIDE SEQUENCE</scope>
    <source>
        <strain evidence="5">51.81</strain>
    </source>
</reference>
<dbReference type="PANTHER" id="PTHR33734:SF22">
    <property type="entry name" value="MEMBRANE-BOUND LYTIC MUREIN TRANSGLYCOSYLASE D"/>
    <property type="match status" value="1"/>
</dbReference>
<evidence type="ECO:0000259" key="3">
    <source>
        <dbReference type="PROSITE" id="PS51782"/>
    </source>
</evidence>
<dbReference type="InterPro" id="IPR036779">
    <property type="entry name" value="LysM_dom_sf"/>
</dbReference>
<dbReference type="Pfam" id="PF01476">
    <property type="entry name" value="LysM"/>
    <property type="match status" value="3"/>
</dbReference>
<dbReference type="SMART" id="SM00257">
    <property type="entry name" value="LysM"/>
    <property type="match status" value="3"/>
</dbReference>
<reference evidence="4" key="1">
    <citation type="submission" date="2022-10" db="EMBL/GenBank/DDBJ databases">
        <authorList>
            <person name="Boutroux M."/>
        </authorList>
    </citation>
    <scope>NUCLEOTIDE SEQUENCE</scope>
    <source>
        <strain evidence="4">51.81</strain>
    </source>
</reference>
<evidence type="ECO:0000313" key="6">
    <source>
        <dbReference type="Proteomes" id="UP001149607"/>
    </source>
</evidence>
<organism evidence="4">
    <name type="scientific">Neisseria leonii</name>
    <dbReference type="NCBI Taxonomy" id="2995413"/>
    <lineage>
        <taxon>Bacteria</taxon>
        <taxon>Pseudomonadati</taxon>
        <taxon>Pseudomonadota</taxon>
        <taxon>Betaproteobacteria</taxon>
        <taxon>Neisseriales</taxon>
        <taxon>Neisseriaceae</taxon>
        <taxon>Neisseria</taxon>
    </lineage>
</organism>
<evidence type="ECO:0000313" key="5">
    <source>
        <dbReference type="EMBL" id="WWY03386.1"/>
    </source>
</evidence>
<dbReference type="CDD" id="cd16894">
    <property type="entry name" value="MltD-like"/>
    <property type="match status" value="1"/>
</dbReference>
<sequence>MRSRTILSAAVAGLFLSAAAAGQTYSPAQIGHAMMRLNAAPMDHGTSKAAFGSLWNQLRNQFAISEVNPELVRSHERRLSANSAYFNRTIDRSKPYLSFISAEVAKRGMPAEIALLPFIESAFVTKARSPVGASGLWQFMPATGRQYGLEQTPLYDGRHDVYAATHAALNYLQYLYGMFGDWSLALAAYNWGEGNVGRAVARARAQGLDPVYENLRMPNETRNYVPKLLAVRNIVNNPDYFGISLTEIDTRPYFKAVQINQPIDISAAARLAGISETEFLTLNPAFNAPVFLPQNGRRKMLIPAASAGTFERNYSKADKNTLLSWDVYTTYTHTGLSAIAAETGMSVGELRSLNNLRGNTVSAGRSILVAKNSLNHNSNIGIDFAAPDKALSAEPAFRTAAARSVPDFTVQPLNPPAAQREAYPAVQTVRSAPVPERQTVTVVAQTAAIADTAPATGSLNTAADSLNPAVQNADGIRQNFIVQTAPQTGTSYTAALPEAATPDGDELFALAQAASRRLETEVPTAMPRQTEHSSTVRSTSAAPKTPAGIHRVESGDTLFNIARRYNVSVADLITANNIRGNNIRLGQTLNIAAARSAAPAATVRQVSYTIRQGDTINDIARRFNMNADDVRRANDGSVLIPGKRIQLIGS</sequence>
<keyword evidence="2" id="KW-0732">Signal</keyword>
<dbReference type="InterPro" id="IPR023346">
    <property type="entry name" value="Lysozyme-like_dom_sf"/>
</dbReference>
<evidence type="ECO:0000313" key="4">
    <source>
        <dbReference type="EMBL" id="MDD9326979.1"/>
    </source>
</evidence>
<dbReference type="PROSITE" id="PS51782">
    <property type="entry name" value="LYSM"/>
    <property type="match status" value="2"/>
</dbReference>
<dbReference type="SUPFAM" id="SSF53955">
    <property type="entry name" value="Lysozyme-like"/>
    <property type="match status" value="1"/>
</dbReference>
<protein>
    <submittedName>
        <fullName evidence="4">LysM peptidoglycan-binding domain-containing protein</fullName>
    </submittedName>
</protein>
<accession>A0A9X4IA34</accession>
<dbReference type="RefSeq" id="WP_274584289.1">
    <property type="nucleotide sequence ID" value="NZ_CP146598.1"/>
</dbReference>
<dbReference type="AlphaFoldDB" id="A0A9X4IA34"/>
<feature type="domain" description="LysM" evidence="3">
    <location>
        <begin position="548"/>
        <end position="591"/>
    </location>
</feature>
<dbReference type="CDD" id="cd00118">
    <property type="entry name" value="LysM"/>
    <property type="match status" value="2"/>
</dbReference>
<dbReference type="Gene3D" id="1.10.530.10">
    <property type="match status" value="1"/>
</dbReference>
<dbReference type="Pfam" id="PF01464">
    <property type="entry name" value="SLT"/>
    <property type="match status" value="1"/>
</dbReference>
<dbReference type="InterPro" id="IPR018392">
    <property type="entry name" value="LysM"/>
</dbReference>
<dbReference type="Proteomes" id="UP001149607">
    <property type="component" value="Chromosome"/>
</dbReference>
<dbReference type="InterPro" id="IPR008258">
    <property type="entry name" value="Transglycosylase_SLT_dom_1"/>
</dbReference>
<name>A0A9X4IA34_9NEIS</name>
<keyword evidence="6" id="KW-1185">Reference proteome</keyword>
<evidence type="ECO:0000256" key="1">
    <source>
        <dbReference type="SAM" id="MobiDB-lite"/>
    </source>
</evidence>